<dbReference type="AlphaFoldDB" id="A0A5K3ERT4"/>
<evidence type="ECO:0000256" key="12">
    <source>
        <dbReference type="ARBA" id="ARBA00023286"/>
    </source>
</evidence>
<dbReference type="InterPro" id="IPR036734">
    <property type="entry name" value="Neur_chan_lig-bd_sf"/>
</dbReference>
<keyword evidence="8 15" id="KW-0472">Membrane</keyword>
<keyword evidence="13 15" id="KW-0407">Ion channel</keyword>
<dbReference type="Gene3D" id="1.20.58.390">
    <property type="entry name" value="Neurotransmitter-gated ion-channel transmembrane domain"/>
    <property type="match status" value="1"/>
</dbReference>
<dbReference type="GO" id="GO:0022848">
    <property type="term" value="F:acetylcholine-gated monoatomic cation-selective channel activity"/>
    <property type="evidence" value="ECO:0007669"/>
    <property type="project" value="InterPro"/>
</dbReference>
<dbReference type="InterPro" id="IPR006202">
    <property type="entry name" value="Neur_chan_lig-bd"/>
</dbReference>
<dbReference type="PROSITE" id="PS00236">
    <property type="entry name" value="NEUROTR_ION_CHANNEL"/>
    <property type="match status" value="1"/>
</dbReference>
<evidence type="ECO:0000256" key="11">
    <source>
        <dbReference type="ARBA" id="ARBA00023180"/>
    </source>
</evidence>
<dbReference type="Gene3D" id="2.70.170.10">
    <property type="entry name" value="Neurotransmitter-gated ion-channel ligand-binding domain"/>
    <property type="match status" value="1"/>
</dbReference>
<keyword evidence="12" id="KW-1071">Ligand-gated ion channel</keyword>
<feature type="region of interest" description="Disordered" evidence="16">
    <location>
        <begin position="404"/>
        <end position="428"/>
    </location>
</feature>
<dbReference type="InterPro" id="IPR006201">
    <property type="entry name" value="Neur_channel"/>
</dbReference>
<dbReference type="CDD" id="cd19033">
    <property type="entry name" value="LGIC_ECD_nAChR_proto-like"/>
    <property type="match status" value="1"/>
</dbReference>
<sequence length="774" mass="86643">MNTVLPAVAANRMGTLNARNVILSMLMDLRLLMSVFLLLLCCSDFVHSQEFDRLPDVPGAWKEKELLRDLLHDYEKKARPVVDGVSPIAQLSETLSVQQITIEFGLSLIQILELDENEQVLTTSIRTLYRWKDYHMVWDPAEYGNITSVQMPTSKLWLPDIALYNYADERLEERRHSDLLVSYTGTVEWQPQAIYKSACFVHIKYFPFDQQNCTFKFGPWTYDAARTNITFYNNSDGWFLNDYEESPEWELLATKAVFTGFKYQCCFEVYPDITFQMVIKRQPAFYNYVVILPCFLLSSLTLVLFCLPAETPAKMQLGMTMFQAFNFLLLILTQSIPSGASSFPLIGTYYCINMFLVTLSTFLCLIVVNCHFRGDSQSEVPRWAKKVFIQYGARLFFINSPSTQAASSNSTSSKAKNSGGVGSGGSSRSRRVADAALAEAAHADKMMRSAAIAYRSACQTPPSQTGRIHMRDTFRGGCSCEVVGRTGGGCCSAARENSFCPPVPPLCPECQQQSVTDTYCQQWPPHHSHHCQTSHVANHTRIDCSCDECNTSYREREPPSRLPPPSFQRTAQPKSPFAEDEAANSQNCPACAGLAAASQDGGLTDSSYNEPQYSSKDPDAALADVWASAAHHRSGRYTCTIPPPISSRPNYYNAENLLVECISGEDTCGGSPFLYAPECAQCRQCDAERYAAGAGCKPDARVLRRVATVTRDIAEIVRGIRYFQRKNEEKERVQKIVNEWRTVGGVLDRLFFICYVFAISISIILYFPRPAGSG</sequence>
<keyword evidence="5 15" id="KW-1133">Transmembrane helix</keyword>
<dbReference type="WBParaSite" id="MCU_002530-RA">
    <property type="protein sequence ID" value="MCU_002530-RA"/>
    <property type="gene ID" value="MCU_002530"/>
</dbReference>
<dbReference type="Pfam" id="PF02932">
    <property type="entry name" value="Neur_chan_memb"/>
    <property type="match status" value="1"/>
</dbReference>
<dbReference type="SUPFAM" id="SSF90112">
    <property type="entry name" value="Neurotransmitter-gated ion-channel transmembrane pore"/>
    <property type="match status" value="1"/>
</dbReference>
<accession>A0A5K3ERT4</accession>
<dbReference type="Pfam" id="PF02931">
    <property type="entry name" value="Neur_chan_LBD"/>
    <property type="match status" value="1"/>
</dbReference>
<reference evidence="19" key="1">
    <citation type="submission" date="2019-11" db="UniProtKB">
        <authorList>
            <consortium name="WormBaseParasite"/>
        </authorList>
    </citation>
    <scope>IDENTIFICATION</scope>
</reference>
<keyword evidence="10" id="KW-0675">Receptor</keyword>
<protein>
    <submittedName>
        <fullName evidence="19">Neur_chan_LBD domain-containing protein</fullName>
    </submittedName>
</protein>
<dbReference type="PRINTS" id="PR00252">
    <property type="entry name" value="NRIONCHANNEL"/>
</dbReference>
<evidence type="ECO:0000256" key="1">
    <source>
        <dbReference type="ARBA" id="ARBA00009237"/>
    </source>
</evidence>
<evidence type="ECO:0000256" key="3">
    <source>
        <dbReference type="ARBA" id="ARBA00022475"/>
    </source>
</evidence>
<organism evidence="19">
    <name type="scientific">Mesocestoides corti</name>
    <name type="common">Flatworm</name>
    <dbReference type="NCBI Taxonomy" id="53468"/>
    <lineage>
        <taxon>Eukaryota</taxon>
        <taxon>Metazoa</taxon>
        <taxon>Spiralia</taxon>
        <taxon>Lophotrochozoa</taxon>
        <taxon>Platyhelminthes</taxon>
        <taxon>Cestoda</taxon>
        <taxon>Eucestoda</taxon>
        <taxon>Cyclophyllidea</taxon>
        <taxon>Mesocestoididae</taxon>
        <taxon>Mesocestoides</taxon>
    </lineage>
</organism>
<keyword evidence="7 15" id="KW-0406">Ion transport</keyword>
<proteinExistence type="inferred from homology"/>
<dbReference type="GO" id="GO:0045211">
    <property type="term" value="C:postsynaptic membrane"/>
    <property type="evidence" value="ECO:0007669"/>
    <property type="project" value="InterPro"/>
</dbReference>
<keyword evidence="2 15" id="KW-0813">Transport</keyword>
<dbReference type="PANTHER" id="PTHR18945">
    <property type="entry name" value="NEUROTRANSMITTER GATED ION CHANNEL"/>
    <property type="match status" value="1"/>
</dbReference>
<name>A0A5K3ERT4_MESCO</name>
<comment type="similarity">
    <text evidence="1">Belongs to the ligand-gated ion channel (TC 1.A.9) family. Acetylcholine receptor (TC 1.A.9.1) subfamily.</text>
</comment>
<feature type="transmembrane region" description="Helical" evidence="15">
    <location>
        <begin position="285"/>
        <end position="307"/>
    </location>
</feature>
<feature type="transmembrane region" description="Helical" evidence="15">
    <location>
        <begin position="319"/>
        <end position="340"/>
    </location>
</feature>
<evidence type="ECO:0000256" key="9">
    <source>
        <dbReference type="ARBA" id="ARBA00023157"/>
    </source>
</evidence>
<evidence type="ECO:0000256" key="13">
    <source>
        <dbReference type="ARBA" id="ARBA00023303"/>
    </source>
</evidence>
<dbReference type="SUPFAM" id="SSF63712">
    <property type="entry name" value="Nicotinic receptor ligand binding domain-like"/>
    <property type="match status" value="1"/>
</dbReference>
<feature type="domain" description="Neurotransmitter-gated ion-channel ligand-binding" evidence="17">
    <location>
        <begin position="63"/>
        <end position="283"/>
    </location>
</feature>
<evidence type="ECO:0000256" key="15">
    <source>
        <dbReference type="RuleBase" id="RU000687"/>
    </source>
</evidence>
<dbReference type="InterPro" id="IPR002394">
    <property type="entry name" value="Nicotinic_acetylcholine_rcpt"/>
</dbReference>
<evidence type="ECO:0000313" key="19">
    <source>
        <dbReference type="WBParaSite" id="MCU_002530-RA"/>
    </source>
</evidence>
<feature type="transmembrane region" description="Helical" evidence="15">
    <location>
        <begin position="750"/>
        <end position="768"/>
    </location>
</feature>
<evidence type="ECO:0000259" key="18">
    <source>
        <dbReference type="Pfam" id="PF02932"/>
    </source>
</evidence>
<evidence type="ECO:0000256" key="2">
    <source>
        <dbReference type="ARBA" id="ARBA00022448"/>
    </source>
</evidence>
<dbReference type="InterPro" id="IPR036719">
    <property type="entry name" value="Neuro-gated_channel_TM_sf"/>
</dbReference>
<feature type="transmembrane region" description="Helical" evidence="15">
    <location>
        <begin position="346"/>
        <end position="368"/>
    </location>
</feature>
<evidence type="ECO:0000256" key="6">
    <source>
        <dbReference type="ARBA" id="ARBA00023018"/>
    </source>
</evidence>
<evidence type="ECO:0000256" key="4">
    <source>
        <dbReference type="ARBA" id="ARBA00022692"/>
    </source>
</evidence>
<keyword evidence="6" id="KW-0770">Synapse</keyword>
<evidence type="ECO:0000256" key="8">
    <source>
        <dbReference type="ARBA" id="ARBA00023136"/>
    </source>
</evidence>
<dbReference type="InterPro" id="IPR038050">
    <property type="entry name" value="Neuro_actylchol_rec"/>
</dbReference>
<evidence type="ECO:0000256" key="16">
    <source>
        <dbReference type="SAM" id="MobiDB-lite"/>
    </source>
</evidence>
<dbReference type="CDD" id="cd19051">
    <property type="entry name" value="LGIC_TM_cation"/>
    <property type="match status" value="1"/>
</dbReference>
<comment type="subcellular location">
    <subcellularLocation>
        <location evidence="14">Synaptic cell membrane</location>
        <topology evidence="14">Multi-pass membrane protein</topology>
    </subcellularLocation>
</comment>
<feature type="region of interest" description="Disordered" evidence="16">
    <location>
        <begin position="555"/>
        <end position="581"/>
    </location>
</feature>
<keyword evidence="4 15" id="KW-0812">Transmembrane</keyword>
<feature type="domain" description="Neurotransmitter-gated ion-channel transmembrane" evidence="18">
    <location>
        <begin position="290"/>
        <end position="453"/>
    </location>
</feature>
<keyword evidence="11" id="KW-0325">Glycoprotein</keyword>
<keyword evidence="9" id="KW-1015">Disulfide bond</keyword>
<evidence type="ECO:0000256" key="7">
    <source>
        <dbReference type="ARBA" id="ARBA00023065"/>
    </source>
</evidence>
<dbReference type="GO" id="GO:0004888">
    <property type="term" value="F:transmembrane signaling receptor activity"/>
    <property type="evidence" value="ECO:0007669"/>
    <property type="project" value="InterPro"/>
</dbReference>
<dbReference type="InterPro" id="IPR006029">
    <property type="entry name" value="Neurotrans-gated_channel_TM"/>
</dbReference>
<feature type="compositionally biased region" description="Low complexity" evidence="16">
    <location>
        <begin position="404"/>
        <end position="418"/>
    </location>
</feature>
<dbReference type="InterPro" id="IPR018000">
    <property type="entry name" value="Neurotransmitter_ion_chnl_CS"/>
</dbReference>
<evidence type="ECO:0000256" key="10">
    <source>
        <dbReference type="ARBA" id="ARBA00023170"/>
    </source>
</evidence>
<evidence type="ECO:0000256" key="14">
    <source>
        <dbReference type="ARBA" id="ARBA00034099"/>
    </source>
</evidence>
<dbReference type="PRINTS" id="PR00254">
    <property type="entry name" value="NICOTINICR"/>
</dbReference>
<keyword evidence="3" id="KW-1003">Cell membrane</keyword>
<evidence type="ECO:0000256" key="5">
    <source>
        <dbReference type="ARBA" id="ARBA00022989"/>
    </source>
</evidence>
<dbReference type="FunFam" id="2.70.170.10:FF:000016">
    <property type="entry name" value="Nicotinic acetylcholine receptor subunit"/>
    <property type="match status" value="1"/>
</dbReference>
<evidence type="ECO:0000259" key="17">
    <source>
        <dbReference type="Pfam" id="PF02931"/>
    </source>
</evidence>